<reference evidence="3" key="2">
    <citation type="submission" date="2025-08" db="UniProtKB">
        <authorList>
            <consortium name="RefSeq"/>
        </authorList>
    </citation>
    <scope>IDENTIFICATION</scope>
    <source>
        <tissue evidence="3">Seedling</tissue>
    </source>
</reference>
<gene>
    <name evidence="3" type="primary">LOC125422289</name>
</gene>
<dbReference type="RefSeq" id="XP_048329052.1">
    <property type="nucleotide sequence ID" value="XM_048473095.1"/>
</dbReference>
<evidence type="ECO:0000256" key="1">
    <source>
        <dbReference type="SAM" id="Phobius"/>
    </source>
</evidence>
<dbReference type="Gene3D" id="3.80.10.10">
    <property type="entry name" value="Ribonuclease Inhibitor"/>
    <property type="match status" value="1"/>
</dbReference>
<dbReference type="GeneID" id="125422289"/>
<keyword evidence="2" id="KW-1185">Reference proteome</keyword>
<organism evidence="2 3">
    <name type="scientific">Ziziphus jujuba</name>
    <name type="common">Chinese jujube</name>
    <name type="synonym">Ziziphus sativa</name>
    <dbReference type="NCBI Taxonomy" id="326968"/>
    <lineage>
        <taxon>Eukaryota</taxon>
        <taxon>Viridiplantae</taxon>
        <taxon>Streptophyta</taxon>
        <taxon>Embryophyta</taxon>
        <taxon>Tracheophyta</taxon>
        <taxon>Spermatophyta</taxon>
        <taxon>Magnoliopsida</taxon>
        <taxon>eudicotyledons</taxon>
        <taxon>Gunneridae</taxon>
        <taxon>Pentapetalae</taxon>
        <taxon>rosids</taxon>
        <taxon>fabids</taxon>
        <taxon>Rosales</taxon>
        <taxon>Rhamnaceae</taxon>
        <taxon>Paliureae</taxon>
        <taxon>Ziziphus</taxon>
    </lineage>
</organism>
<proteinExistence type="predicted"/>
<reference evidence="2" key="1">
    <citation type="submission" date="2025-05" db="UniProtKB">
        <authorList>
            <consortium name="RefSeq"/>
        </authorList>
    </citation>
    <scope>NUCLEOTIDE SEQUENCE [LARGE SCALE GENOMIC DNA]</scope>
</reference>
<dbReference type="InterPro" id="IPR032675">
    <property type="entry name" value="LRR_dom_sf"/>
</dbReference>
<feature type="transmembrane region" description="Helical" evidence="1">
    <location>
        <begin position="21"/>
        <end position="40"/>
    </location>
</feature>
<evidence type="ECO:0000313" key="3">
    <source>
        <dbReference type="RefSeq" id="XP_048329052.1"/>
    </source>
</evidence>
<keyword evidence="1" id="KW-0472">Membrane</keyword>
<dbReference type="Proteomes" id="UP001652623">
    <property type="component" value="Chromosome 2"/>
</dbReference>
<name>A0ABM3III8_ZIZJJ</name>
<keyword evidence="1" id="KW-0812">Transmembrane</keyword>
<keyword evidence="1" id="KW-1133">Transmembrane helix</keyword>
<dbReference type="InterPro" id="IPR044974">
    <property type="entry name" value="Disease_R_plants"/>
</dbReference>
<sequence>MLKLREQRTLYLNATSFKKLKSLWLLIFANVVFSTAIEYLPTELRLINLPAYQFPTLPFNAGPKQLVIVNMAHNHIHQLDKGFKNFERLKVLNFSRSKFLRKIPDLSTAPNLESLYVNHCASLVEIHESVGFLAKLVTLEAQHCKNLSTFPSNLVSKCFRKLDFQGSSRLKIFPNILEKMVFLTSVNLSGTRIKELPSSIDHAVDSSCCA</sequence>
<dbReference type="PANTHER" id="PTHR11017:SF570">
    <property type="entry name" value="DISEASE RESISTANCE PROTEIN (TIR-NBS CLASS)-RELATED"/>
    <property type="match status" value="1"/>
</dbReference>
<dbReference type="SUPFAM" id="SSF52058">
    <property type="entry name" value="L domain-like"/>
    <property type="match status" value="1"/>
</dbReference>
<accession>A0ABM3III8</accession>
<dbReference type="PANTHER" id="PTHR11017">
    <property type="entry name" value="LEUCINE-RICH REPEAT-CONTAINING PROTEIN"/>
    <property type="match status" value="1"/>
</dbReference>
<protein>
    <submittedName>
        <fullName evidence="3">Disease resistance protein Roq1</fullName>
    </submittedName>
</protein>
<evidence type="ECO:0000313" key="2">
    <source>
        <dbReference type="Proteomes" id="UP001652623"/>
    </source>
</evidence>